<accession>A0AAD7PK66</accession>
<protein>
    <submittedName>
        <fullName evidence="1">Uncharacterized protein</fullName>
    </submittedName>
</protein>
<evidence type="ECO:0000313" key="2">
    <source>
        <dbReference type="Proteomes" id="UP001163823"/>
    </source>
</evidence>
<sequence length="69" mass="8016">MMQNPWEIVMMKSLDFAVKGAQWMAGACHNFYNNVKVKEEAVGKKMWLSQKLHHTLGLLSEYETKQCNL</sequence>
<dbReference type="EMBL" id="JARAOO010000008">
    <property type="protein sequence ID" value="KAJ7958633.1"/>
    <property type="molecule type" value="Genomic_DNA"/>
</dbReference>
<evidence type="ECO:0000313" key="1">
    <source>
        <dbReference type="EMBL" id="KAJ7958633.1"/>
    </source>
</evidence>
<dbReference type="Proteomes" id="UP001163823">
    <property type="component" value="Chromosome 8"/>
</dbReference>
<proteinExistence type="predicted"/>
<keyword evidence="2" id="KW-1185">Reference proteome</keyword>
<gene>
    <name evidence="1" type="ORF">O6P43_019332</name>
</gene>
<dbReference type="KEGG" id="qsa:O6P43_019332"/>
<comment type="caution">
    <text evidence="1">The sequence shown here is derived from an EMBL/GenBank/DDBJ whole genome shotgun (WGS) entry which is preliminary data.</text>
</comment>
<name>A0AAD7PK66_QUISA</name>
<dbReference type="AlphaFoldDB" id="A0AAD7PK66"/>
<reference evidence="1" key="1">
    <citation type="journal article" date="2023" name="Science">
        <title>Elucidation of the pathway for biosynthesis of saponin adjuvants from the soapbark tree.</title>
        <authorList>
            <person name="Reed J."/>
            <person name="Orme A."/>
            <person name="El-Demerdash A."/>
            <person name="Owen C."/>
            <person name="Martin L.B.B."/>
            <person name="Misra R.C."/>
            <person name="Kikuchi S."/>
            <person name="Rejzek M."/>
            <person name="Martin A.C."/>
            <person name="Harkess A."/>
            <person name="Leebens-Mack J."/>
            <person name="Louveau T."/>
            <person name="Stephenson M.J."/>
            <person name="Osbourn A."/>
        </authorList>
    </citation>
    <scope>NUCLEOTIDE SEQUENCE</scope>
    <source>
        <strain evidence="1">S10</strain>
    </source>
</reference>
<organism evidence="1 2">
    <name type="scientific">Quillaja saponaria</name>
    <name type="common">Soap bark tree</name>
    <dbReference type="NCBI Taxonomy" id="32244"/>
    <lineage>
        <taxon>Eukaryota</taxon>
        <taxon>Viridiplantae</taxon>
        <taxon>Streptophyta</taxon>
        <taxon>Embryophyta</taxon>
        <taxon>Tracheophyta</taxon>
        <taxon>Spermatophyta</taxon>
        <taxon>Magnoliopsida</taxon>
        <taxon>eudicotyledons</taxon>
        <taxon>Gunneridae</taxon>
        <taxon>Pentapetalae</taxon>
        <taxon>rosids</taxon>
        <taxon>fabids</taxon>
        <taxon>Fabales</taxon>
        <taxon>Quillajaceae</taxon>
        <taxon>Quillaja</taxon>
    </lineage>
</organism>